<name>A0ABU7AR42_9TELE</name>
<reference evidence="2 3" key="1">
    <citation type="submission" date="2021-07" db="EMBL/GenBank/DDBJ databases">
        <authorList>
            <person name="Palmer J.M."/>
        </authorList>
    </citation>
    <scope>NUCLEOTIDE SEQUENCE [LARGE SCALE GENOMIC DNA]</scope>
    <source>
        <strain evidence="2 3">AT_MEX2019</strain>
        <tissue evidence="2">Muscle</tissue>
    </source>
</reference>
<gene>
    <name evidence="2" type="ORF">ATANTOWER_019567</name>
</gene>
<comment type="caution">
    <text evidence="2">The sequence shown here is derived from an EMBL/GenBank/DDBJ whole genome shotgun (WGS) entry which is preliminary data.</text>
</comment>
<evidence type="ECO:0000313" key="2">
    <source>
        <dbReference type="EMBL" id="MED6240335.1"/>
    </source>
</evidence>
<proteinExistence type="predicted"/>
<evidence type="ECO:0000313" key="3">
    <source>
        <dbReference type="Proteomes" id="UP001345963"/>
    </source>
</evidence>
<keyword evidence="3" id="KW-1185">Reference proteome</keyword>
<feature type="non-terminal residue" evidence="2">
    <location>
        <position position="118"/>
    </location>
</feature>
<protein>
    <submittedName>
        <fullName evidence="2">Uncharacterized protein</fullName>
    </submittedName>
</protein>
<sequence length="118" mass="12996">MPNQKGEKRGLETSKTKLTSEKANEASTTLCNMLYDTCHNYAATTIALALNDDEMDKCPPLPVTPLKSPASKKVMYKRGNLDPSTTNVIISSLSTMLNTRSDTLESKVRENLMVKENA</sequence>
<feature type="region of interest" description="Disordered" evidence="1">
    <location>
        <begin position="1"/>
        <end position="24"/>
    </location>
</feature>
<accession>A0ABU7AR42</accession>
<organism evidence="2 3">
    <name type="scientific">Ataeniobius toweri</name>
    <dbReference type="NCBI Taxonomy" id="208326"/>
    <lineage>
        <taxon>Eukaryota</taxon>
        <taxon>Metazoa</taxon>
        <taxon>Chordata</taxon>
        <taxon>Craniata</taxon>
        <taxon>Vertebrata</taxon>
        <taxon>Euteleostomi</taxon>
        <taxon>Actinopterygii</taxon>
        <taxon>Neopterygii</taxon>
        <taxon>Teleostei</taxon>
        <taxon>Neoteleostei</taxon>
        <taxon>Acanthomorphata</taxon>
        <taxon>Ovalentaria</taxon>
        <taxon>Atherinomorphae</taxon>
        <taxon>Cyprinodontiformes</taxon>
        <taxon>Goodeidae</taxon>
        <taxon>Ataeniobius</taxon>
    </lineage>
</organism>
<dbReference type="Proteomes" id="UP001345963">
    <property type="component" value="Unassembled WGS sequence"/>
</dbReference>
<evidence type="ECO:0000256" key="1">
    <source>
        <dbReference type="SAM" id="MobiDB-lite"/>
    </source>
</evidence>
<dbReference type="EMBL" id="JAHUTI010023772">
    <property type="protein sequence ID" value="MED6240335.1"/>
    <property type="molecule type" value="Genomic_DNA"/>
</dbReference>